<dbReference type="PIRSF" id="PIRSF028063">
    <property type="entry name" value="UCP028063"/>
    <property type="match status" value="1"/>
</dbReference>
<dbReference type="GO" id="GO:0003677">
    <property type="term" value="F:DNA binding"/>
    <property type="evidence" value="ECO:0007669"/>
    <property type="project" value="InterPro"/>
</dbReference>
<dbReference type="GO" id="GO:0003916">
    <property type="term" value="F:DNA topoisomerase activity"/>
    <property type="evidence" value="ECO:0007669"/>
    <property type="project" value="InterPro"/>
</dbReference>
<organism evidence="3 4">
    <name type="scientific">Photobacterium gaetbulicola</name>
    <dbReference type="NCBI Taxonomy" id="1295392"/>
    <lineage>
        <taxon>Bacteria</taxon>
        <taxon>Pseudomonadati</taxon>
        <taxon>Pseudomonadota</taxon>
        <taxon>Gammaproteobacteria</taxon>
        <taxon>Vibrionales</taxon>
        <taxon>Vibrionaceae</taxon>
        <taxon>Photobacterium</taxon>
    </lineage>
</organism>
<dbReference type="RefSeq" id="WP_039461193.1">
    <property type="nucleotide sequence ID" value="NZ_JWLZ01000152.1"/>
</dbReference>
<accession>A0A0B9GG78</accession>
<dbReference type="InterPro" id="IPR014538">
    <property type="entry name" value="UCP028063_topo_Znf"/>
</dbReference>
<name>A0A0B9GG78_9GAMM</name>
<gene>
    <name evidence="3" type="ORF">RJ45_10260</name>
</gene>
<evidence type="ECO:0008006" key="5">
    <source>
        <dbReference type="Google" id="ProtNLM"/>
    </source>
</evidence>
<dbReference type="InterPro" id="IPR013498">
    <property type="entry name" value="Topo_IA_Znf"/>
</dbReference>
<dbReference type="GO" id="GO:0006265">
    <property type="term" value="P:DNA topological change"/>
    <property type="evidence" value="ECO:0007669"/>
    <property type="project" value="InterPro"/>
</dbReference>
<comment type="caution">
    <text evidence="3">The sequence shown here is derived from an EMBL/GenBank/DDBJ whole genome shotgun (WGS) entry which is preliminary data.</text>
</comment>
<dbReference type="InterPro" id="IPR024402">
    <property type="entry name" value="DUF2726"/>
</dbReference>
<evidence type="ECO:0000259" key="1">
    <source>
        <dbReference type="Pfam" id="PF01396"/>
    </source>
</evidence>
<dbReference type="Pfam" id="PF01396">
    <property type="entry name" value="Zn_ribbon_Top1"/>
    <property type="match status" value="1"/>
</dbReference>
<evidence type="ECO:0000259" key="2">
    <source>
        <dbReference type="Pfam" id="PF10881"/>
    </source>
</evidence>
<evidence type="ECO:0000313" key="4">
    <source>
        <dbReference type="Proteomes" id="UP000031278"/>
    </source>
</evidence>
<dbReference type="Gene3D" id="3.30.65.10">
    <property type="entry name" value="Bacterial Topoisomerase I, domain 1"/>
    <property type="match status" value="1"/>
</dbReference>
<protein>
    <recommendedName>
        <fullName evidence="5">DUF2726 domain-containing protein</fullName>
    </recommendedName>
</protein>
<feature type="domain" description="DUF2726" evidence="2">
    <location>
        <begin position="36"/>
        <end position="156"/>
    </location>
</feature>
<proteinExistence type="predicted"/>
<dbReference type="EMBL" id="JWLZ01000152">
    <property type="protein sequence ID" value="KHT63725.1"/>
    <property type="molecule type" value="Genomic_DNA"/>
</dbReference>
<dbReference type="AlphaFoldDB" id="A0A0B9GG78"/>
<dbReference type="GO" id="GO:0005694">
    <property type="term" value="C:chromosome"/>
    <property type="evidence" value="ECO:0007669"/>
    <property type="project" value="InterPro"/>
</dbReference>
<evidence type="ECO:0000313" key="3">
    <source>
        <dbReference type="EMBL" id="KHT63725.1"/>
    </source>
</evidence>
<reference evidence="3 4" key="1">
    <citation type="submission" date="2014-12" db="EMBL/GenBank/DDBJ databases">
        <title>Genome sequencing of Photobacterium gaetbulicola AD005a.</title>
        <authorList>
            <person name="Adrian T.G.S."/>
            <person name="Chan K.G."/>
        </authorList>
    </citation>
    <scope>NUCLEOTIDE SEQUENCE [LARGE SCALE GENOMIC DNA]</scope>
    <source>
        <strain evidence="3 4">AD005a</strain>
    </source>
</reference>
<feature type="domain" description="DNA topoisomerase type IA zn finger" evidence="1">
    <location>
        <begin position="165"/>
        <end position="200"/>
    </location>
</feature>
<dbReference type="Pfam" id="PF10881">
    <property type="entry name" value="DUF2726"/>
    <property type="match status" value="1"/>
</dbReference>
<dbReference type="Proteomes" id="UP000031278">
    <property type="component" value="Unassembled WGS sequence"/>
</dbReference>
<sequence length="202" mass="22631">MEVLVLLAVLVIVVSFFKAHKTNQNFAEHKYRPAGPLLTPAERSFYGVLVKAISNDYLIFSKVRVADVIVPVKCGTKKNWRIAFNKISSKHFDFIICDKEALNILCAIELNDSSHNTSKRIKRDAFLVDSMKTANIPLYQIDAKNSYVISEVRKQLACLNPSVIKTCPRCSSLLVERIASSTRATFVGCSSYPRCTYTESSS</sequence>